<gene>
    <name evidence="6" type="ORF">TCE0_042r15154</name>
</gene>
<dbReference type="PROSITE" id="PS50048">
    <property type="entry name" value="ZN2_CY6_FUNGAL_2"/>
    <property type="match status" value="1"/>
</dbReference>
<dbReference type="InterPro" id="IPR036864">
    <property type="entry name" value="Zn2-C6_fun-type_DNA-bd_sf"/>
</dbReference>
<dbReference type="InterPro" id="IPR021858">
    <property type="entry name" value="Fun_TF"/>
</dbReference>
<dbReference type="SUPFAM" id="SSF57701">
    <property type="entry name" value="Zn2/Cys6 DNA-binding domain"/>
    <property type="match status" value="1"/>
</dbReference>
<name>A0A6V8HIW1_TALPI</name>
<dbReference type="SMART" id="SM00066">
    <property type="entry name" value="GAL4"/>
    <property type="match status" value="1"/>
</dbReference>
<dbReference type="AlphaFoldDB" id="A0A6V8HIW1"/>
<sequence>MPNVGRPSRDCHTCRKRRLKCDLVRPECTQCLRKGLSCPGYRDEMDMRIRMSSASTFQVTDRVRRKTKPREQKTDSEALLEFDVTQTTLERREQMSSKQLFPLANPMTESWDVHCLPFAISKLQLIYVMGPSVFDTALNFFEKMEETSHLYLVCRAIGSAFLANMTKTPKAIMGQAKAYSTSLGAVNKAIRDSKEVTSDDLFLSICLLAFYEVVSGANSGNKSFLVESPGYKAHTKALIDLMCLRGSDMCATRDARNLIGMTHCHLQTQFLLDNVPIQGPPPFLHEFFRLCDPSEWPILRTYVFSFHCTHLCHRIRNLIEGDNAAELLASSSDIIQAIDEVEQQVEPFPEKGPIASIRIDPPSQLLKNDADLSSEELKLRTHQYVIRILLSSYAVDFVSYASRIPTCTAEQRKDFKILKQRYIWEMNVLSKRLPTFTQMPLDMSSLFTESVPRERNGETEVQLVITKSNHGMQFPDSGNGLSSQSFCKSPDMIWKGLLVLAGCDTSALG</sequence>
<proteinExistence type="predicted"/>
<protein>
    <recommendedName>
        <fullName evidence="5">Zn(2)-C6 fungal-type domain-containing protein</fullName>
    </recommendedName>
</protein>
<evidence type="ECO:0000259" key="5">
    <source>
        <dbReference type="PROSITE" id="PS50048"/>
    </source>
</evidence>
<dbReference type="Pfam" id="PF00172">
    <property type="entry name" value="Zn_clus"/>
    <property type="match status" value="1"/>
</dbReference>
<evidence type="ECO:0000256" key="2">
    <source>
        <dbReference type="ARBA" id="ARBA00023125"/>
    </source>
</evidence>
<dbReference type="Gene3D" id="4.10.240.10">
    <property type="entry name" value="Zn(2)-C6 fungal-type DNA-binding domain"/>
    <property type="match status" value="1"/>
</dbReference>
<evidence type="ECO:0000256" key="1">
    <source>
        <dbReference type="ARBA" id="ARBA00023015"/>
    </source>
</evidence>
<dbReference type="CDD" id="cd00067">
    <property type="entry name" value="GAL4"/>
    <property type="match status" value="1"/>
</dbReference>
<keyword evidence="7" id="KW-1185">Reference proteome</keyword>
<reference evidence="7" key="1">
    <citation type="journal article" date="2015" name="Genome Announc.">
        <title>Draft genome sequence of Talaromyces cellulolyticus strain Y-94, a source of lignocellulosic biomass-degrading enzymes.</title>
        <authorList>
            <person name="Fujii T."/>
            <person name="Koike H."/>
            <person name="Sawayama S."/>
            <person name="Yano S."/>
            <person name="Inoue H."/>
        </authorList>
    </citation>
    <scope>NUCLEOTIDE SEQUENCE [LARGE SCALE GENOMIC DNA]</scope>
    <source>
        <strain evidence="7">Y-94</strain>
    </source>
</reference>
<evidence type="ECO:0000313" key="6">
    <source>
        <dbReference type="EMBL" id="GAM41776.1"/>
    </source>
</evidence>
<comment type="caution">
    <text evidence="6">The sequence shown here is derived from an EMBL/GenBank/DDBJ whole genome shotgun (WGS) entry which is preliminary data.</text>
</comment>
<keyword evidence="4" id="KW-0539">Nucleus</keyword>
<evidence type="ECO:0000256" key="3">
    <source>
        <dbReference type="ARBA" id="ARBA00023163"/>
    </source>
</evidence>
<accession>A0A6V8HIW1</accession>
<keyword evidence="3" id="KW-0804">Transcription</keyword>
<keyword evidence="1" id="KW-0805">Transcription regulation</keyword>
<dbReference type="GO" id="GO:0008270">
    <property type="term" value="F:zinc ion binding"/>
    <property type="evidence" value="ECO:0007669"/>
    <property type="project" value="InterPro"/>
</dbReference>
<dbReference type="PANTHER" id="PTHR38791">
    <property type="entry name" value="ZN(II)2CYS6 TRANSCRIPTION FACTOR (EUROFUNG)-RELATED-RELATED"/>
    <property type="match status" value="1"/>
</dbReference>
<keyword evidence="2" id="KW-0238">DNA-binding</keyword>
<evidence type="ECO:0000256" key="4">
    <source>
        <dbReference type="ARBA" id="ARBA00023242"/>
    </source>
</evidence>
<dbReference type="GO" id="GO:0000981">
    <property type="term" value="F:DNA-binding transcription factor activity, RNA polymerase II-specific"/>
    <property type="evidence" value="ECO:0007669"/>
    <property type="project" value="InterPro"/>
</dbReference>
<dbReference type="EMBL" id="DF933838">
    <property type="protein sequence ID" value="GAM41776.1"/>
    <property type="molecule type" value="Genomic_DNA"/>
</dbReference>
<dbReference type="InterPro" id="IPR001138">
    <property type="entry name" value="Zn2Cys6_DnaBD"/>
</dbReference>
<feature type="domain" description="Zn(2)-C6 fungal-type" evidence="5">
    <location>
        <begin position="10"/>
        <end position="38"/>
    </location>
</feature>
<dbReference type="InterPro" id="IPR053175">
    <property type="entry name" value="DHMBA_Reg_Transcription_Factor"/>
</dbReference>
<dbReference type="Pfam" id="PF11951">
    <property type="entry name" value="Fungal_trans_2"/>
    <property type="match status" value="1"/>
</dbReference>
<dbReference type="GO" id="GO:0003677">
    <property type="term" value="F:DNA binding"/>
    <property type="evidence" value="ECO:0007669"/>
    <property type="project" value="UniProtKB-KW"/>
</dbReference>
<organism evidence="6 7">
    <name type="scientific">Talaromyces pinophilus</name>
    <name type="common">Penicillium pinophilum</name>
    <dbReference type="NCBI Taxonomy" id="128442"/>
    <lineage>
        <taxon>Eukaryota</taxon>
        <taxon>Fungi</taxon>
        <taxon>Dikarya</taxon>
        <taxon>Ascomycota</taxon>
        <taxon>Pezizomycotina</taxon>
        <taxon>Eurotiomycetes</taxon>
        <taxon>Eurotiomycetidae</taxon>
        <taxon>Eurotiales</taxon>
        <taxon>Trichocomaceae</taxon>
        <taxon>Talaromyces</taxon>
        <taxon>Talaromyces sect. Talaromyces</taxon>
    </lineage>
</organism>
<evidence type="ECO:0000313" key="7">
    <source>
        <dbReference type="Proteomes" id="UP000053095"/>
    </source>
</evidence>
<dbReference type="Proteomes" id="UP000053095">
    <property type="component" value="Unassembled WGS sequence"/>
</dbReference>